<dbReference type="SUPFAM" id="SSF55729">
    <property type="entry name" value="Acyl-CoA N-acyltransferases (Nat)"/>
    <property type="match status" value="1"/>
</dbReference>
<comment type="caution">
    <text evidence="4">The sequence shown here is derived from an EMBL/GenBank/DDBJ whole genome shotgun (WGS) entry which is preliminary data.</text>
</comment>
<evidence type="ECO:0000256" key="2">
    <source>
        <dbReference type="ARBA" id="ARBA00023315"/>
    </source>
</evidence>
<dbReference type="Gene3D" id="3.40.630.30">
    <property type="match status" value="1"/>
</dbReference>
<accession>A0A934SRX8</accession>
<dbReference type="AlphaFoldDB" id="A0A934SRX8"/>
<dbReference type="PANTHER" id="PTHR43877">
    <property type="entry name" value="AMINOALKYLPHOSPHONATE N-ACETYLTRANSFERASE-RELATED-RELATED"/>
    <property type="match status" value="1"/>
</dbReference>
<gene>
    <name evidence="4" type="ORF">JJB74_13570</name>
</gene>
<keyword evidence="2" id="KW-0012">Acyltransferase</keyword>
<dbReference type="InterPro" id="IPR050832">
    <property type="entry name" value="Bact_Acetyltransf"/>
</dbReference>
<evidence type="ECO:0000313" key="5">
    <source>
        <dbReference type="Proteomes" id="UP000622890"/>
    </source>
</evidence>
<proteinExistence type="predicted"/>
<dbReference type="PANTHER" id="PTHR43877:SF2">
    <property type="entry name" value="AMINOALKYLPHOSPHONATE N-ACETYLTRANSFERASE-RELATED"/>
    <property type="match status" value="1"/>
</dbReference>
<keyword evidence="1" id="KW-0808">Transferase</keyword>
<dbReference type="Proteomes" id="UP000622890">
    <property type="component" value="Unassembled WGS sequence"/>
</dbReference>
<evidence type="ECO:0000313" key="4">
    <source>
        <dbReference type="EMBL" id="MBK4735646.1"/>
    </source>
</evidence>
<reference evidence="4" key="1">
    <citation type="submission" date="2021-01" db="EMBL/GenBank/DDBJ databases">
        <title>Genome sequence of strain Noviherbaspirillum sp. DKR-6.</title>
        <authorList>
            <person name="Chaudhary D.K."/>
        </authorList>
    </citation>
    <scope>NUCLEOTIDE SEQUENCE</scope>
    <source>
        <strain evidence="4">DKR-6</strain>
    </source>
</reference>
<dbReference type="InterPro" id="IPR000182">
    <property type="entry name" value="GNAT_dom"/>
</dbReference>
<protein>
    <submittedName>
        <fullName evidence="4">GNAT family N-acetyltransferase</fullName>
    </submittedName>
</protein>
<dbReference type="Pfam" id="PF00583">
    <property type="entry name" value="Acetyltransf_1"/>
    <property type="match status" value="1"/>
</dbReference>
<sequence>MKIRKADVMDVPAMTTLVAYLGYLNTEEALRSRYDAILASGGKVLVAQTNRTLLGLAALDCTRHSHRPPDGRLTALVVAAEYRHAGIDKRLLEAAEAVFLVWGRTRVELSSAGGRADAHRFCLREGYVETPKRLLKSLGDAIPGV</sequence>
<evidence type="ECO:0000259" key="3">
    <source>
        <dbReference type="PROSITE" id="PS51186"/>
    </source>
</evidence>
<dbReference type="EMBL" id="JAEPBG010000005">
    <property type="protein sequence ID" value="MBK4735646.1"/>
    <property type="molecule type" value="Genomic_DNA"/>
</dbReference>
<evidence type="ECO:0000256" key="1">
    <source>
        <dbReference type="ARBA" id="ARBA00022679"/>
    </source>
</evidence>
<dbReference type="InterPro" id="IPR016181">
    <property type="entry name" value="Acyl_CoA_acyltransferase"/>
</dbReference>
<name>A0A934SRX8_9BURK</name>
<dbReference type="PROSITE" id="PS51186">
    <property type="entry name" value="GNAT"/>
    <property type="match status" value="1"/>
</dbReference>
<organism evidence="4 5">
    <name type="scientific">Noviherbaspirillum pedocola</name>
    <dbReference type="NCBI Taxonomy" id="2801341"/>
    <lineage>
        <taxon>Bacteria</taxon>
        <taxon>Pseudomonadati</taxon>
        <taxon>Pseudomonadota</taxon>
        <taxon>Betaproteobacteria</taxon>
        <taxon>Burkholderiales</taxon>
        <taxon>Oxalobacteraceae</taxon>
        <taxon>Noviherbaspirillum</taxon>
    </lineage>
</organism>
<feature type="domain" description="N-acetyltransferase" evidence="3">
    <location>
        <begin position="1"/>
        <end position="145"/>
    </location>
</feature>
<dbReference type="GO" id="GO:0016747">
    <property type="term" value="F:acyltransferase activity, transferring groups other than amino-acyl groups"/>
    <property type="evidence" value="ECO:0007669"/>
    <property type="project" value="InterPro"/>
</dbReference>
<dbReference type="CDD" id="cd04301">
    <property type="entry name" value="NAT_SF"/>
    <property type="match status" value="1"/>
</dbReference>
<dbReference type="RefSeq" id="WP_200592426.1">
    <property type="nucleotide sequence ID" value="NZ_JAEPBG010000005.1"/>
</dbReference>
<keyword evidence="5" id="KW-1185">Reference proteome</keyword>